<evidence type="ECO:0000313" key="2">
    <source>
        <dbReference type="EMBL" id="MFC6179785.1"/>
    </source>
</evidence>
<sequence>MKEKKWVRYGSFVVIILVAYLMLMRSSNTSFIETLTYMYYDKKVQILTIIFLSLIFESFNILINSYWISTSIFLTFSGIIAIVNYEKVQLRNEGFLPSDLLMLGSWNKIIGMVSPILIIASMITIVIIFFACYYLLKEIKFNFKWYFKVIIVLFTLLFGYGLGNSQQKNTIFYTIGHAMGNDPLYLAPVIAVQTNGPIINFMNNINVQIMEKPKGYSKGERKISCVNA</sequence>
<keyword evidence="1" id="KW-0472">Membrane</keyword>
<feature type="transmembrane region" description="Helical" evidence="1">
    <location>
        <begin position="109"/>
        <end position="136"/>
    </location>
</feature>
<feature type="transmembrane region" description="Helical" evidence="1">
    <location>
        <begin position="44"/>
        <end position="68"/>
    </location>
</feature>
<reference evidence="3" key="1">
    <citation type="journal article" date="2019" name="Int. J. Syst. Evol. Microbiol.">
        <title>The Global Catalogue of Microorganisms (GCM) 10K type strain sequencing project: providing services to taxonomists for standard genome sequencing and annotation.</title>
        <authorList>
            <consortium name="The Broad Institute Genomics Platform"/>
            <consortium name="The Broad Institute Genome Sequencing Center for Infectious Disease"/>
            <person name="Wu L."/>
            <person name="Ma J."/>
        </authorList>
    </citation>
    <scope>NUCLEOTIDE SEQUENCE [LARGE SCALE GENOMIC DNA]</scope>
    <source>
        <strain evidence="3">CCM 8933</strain>
    </source>
</reference>
<comment type="caution">
    <text evidence="2">The sequence shown here is derived from an EMBL/GenBank/DDBJ whole genome shotgun (WGS) entry which is preliminary data.</text>
</comment>
<gene>
    <name evidence="2" type="ORF">ACFP5Y_00750</name>
</gene>
<name>A0ABW1RW96_9LACO</name>
<dbReference type="EMBL" id="JBHSSC010000004">
    <property type="protein sequence ID" value="MFC6179785.1"/>
    <property type="molecule type" value="Genomic_DNA"/>
</dbReference>
<keyword evidence="3" id="KW-1185">Reference proteome</keyword>
<proteinExistence type="predicted"/>
<protein>
    <submittedName>
        <fullName evidence="2">Uncharacterized protein</fullName>
    </submittedName>
</protein>
<evidence type="ECO:0000256" key="1">
    <source>
        <dbReference type="SAM" id="Phobius"/>
    </source>
</evidence>
<feature type="transmembrane region" description="Helical" evidence="1">
    <location>
        <begin position="145"/>
        <end position="163"/>
    </location>
</feature>
<dbReference type="Proteomes" id="UP001596282">
    <property type="component" value="Unassembled WGS sequence"/>
</dbReference>
<feature type="transmembrane region" description="Helical" evidence="1">
    <location>
        <begin position="6"/>
        <end position="23"/>
    </location>
</feature>
<organism evidence="2 3">
    <name type="scientific">Lactiplantibacillus daowaiensis</name>
    <dbReference type="NCBI Taxonomy" id="2559918"/>
    <lineage>
        <taxon>Bacteria</taxon>
        <taxon>Bacillati</taxon>
        <taxon>Bacillota</taxon>
        <taxon>Bacilli</taxon>
        <taxon>Lactobacillales</taxon>
        <taxon>Lactobacillaceae</taxon>
        <taxon>Lactiplantibacillus</taxon>
    </lineage>
</organism>
<dbReference type="RefSeq" id="WP_137628338.1">
    <property type="nucleotide sequence ID" value="NZ_BJDJ01000007.1"/>
</dbReference>
<evidence type="ECO:0000313" key="3">
    <source>
        <dbReference type="Proteomes" id="UP001596282"/>
    </source>
</evidence>
<keyword evidence="1" id="KW-0812">Transmembrane</keyword>
<accession>A0ABW1RW96</accession>
<keyword evidence="1" id="KW-1133">Transmembrane helix</keyword>